<organism evidence="5 6">
    <name type="scientific">Streptomyces viridosporus (strain ATCC 14672 / DSM 40746 / JCM 4963 / KCTC 9882 / NRRL B-12104 / FH 1290)</name>
    <name type="common">Streptomyces ghanaensis</name>
    <dbReference type="NCBI Taxonomy" id="566461"/>
    <lineage>
        <taxon>Bacteria</taxon>
        <taxon>Bacillati</taxon>
        <taxon>Actinomycetota</taxon>
        <taxon>Actinomycetes</taxon>
        <taxon>Kitasatosporales</taxon>
        <taxon>Streptomycetaceae</taxon>
        <taxon>Streptomyces</taxon>
    </lineage>
</organism>
<feature type="region of interest" description="Disordered" evidence="3">
    <location>
        <begin position="171"/>
        <end position="246"/>
    </location>
</feature>
<gene>
    <name evidence="5" type="ORF">SSFG_05631</name>
</gene>
<feature type="compositionally biased region" description="Low complexity" evidence="3">
    <location>
        <begin position="24"/>
        <end position="51"/>
    </location>
</feature>
<dbReference type="EMBL" id="DS999641">
    <property type="protein sequence ID" value="EFE70388.2"/>
    <property type="molecule type" value="Genomic_DNA"/>
</dbReference>
<dbReference type="Gene3D" id="1.10.530.10">
    <property type="match status" value="1"/>
</dbReference>
<dbReference type="AlphaFoldDB" id="D5ZR81"/>
<feature type="compositionally biased region" description="Low complexity" evidence="3">
    <location>
        <begin position="195"/>
        <end position="233"/>
    </location>
</feature>
<name>D5ZR81_STRV1</name>
<feature type="region of interest" description="Disordered" evidence="3">
    <location>
        <begin position="1"/>
        <end position="67"/>
    </location>
</feature>
<evidence type="ECO:0000256" key="1">
    <source>
        <dbReference type="ARBA" id="ARBA00010830"/>
    </source>
</evidence>
<dbReference type="Pfam" id="PF01476">
    <property type="entry name" value="LysM"/>
    <property type="match status" value="1"/>
</dbReference>
<dbReference type="Pfam" id="PF06737">
    <property type="entry name" value="Transglycosylas"/>
    <property type="match status" value="1"/>
</dbReference>
<dbReference type="CDD" id="cd00118">
    <property type="entry name" value="LysM"/>
    <property type="match status" value="1"/>
</dbReference>
<reference evidence="6" key="1">
    <citation type="submission" date="2008-12" db="EMBL/GenBank/DDBJ databases">
        <title>Annotation of Streptomyces ghanaensis ATCC 14672.</title>
        <authorList>
            <consortium name="The Broad Institute Genome Sequencing Platform"/>
            <consortium name="Broad Institute Microbial Sequencing Center"/>
            <person name="Fischbach M."/>
            <person name="Ward D."/>
            <person name="Young S."/>
            <person name="Kodira C.D."/>
            <person name="Zeng Q."/>
            <person name="Koehrsen M."/>
            <person name="Godfrey P."/>
            <person name="Alvarado L."/>
            <person name="Berlin A.M."/>
            <person name="Borenstein D."/>
            <person name="Chen Z."/>
            <person name="Engels R."/>
            <person name="Freedman E."/>
            <person name="Gellesch M."/>
            <person name="Goldberg J."/>
            <person name="Griggs A."/>
            <person name="Gujja S."/>
            <person name="Heiman D.I."/>
            <person name="Hepburn T.A."/>
            <person name="Howarth C."/>
            <person name="Jen D."/>
            <person name="Larson L."/>
            <person name="Lewis B."/>
            <person name="Mehta T."/>
            <person name="Park D."/>
            <person name="Pearson M."/>
            <person name="Roberts A."/>
            <person name="Saif S."/>
            <person name="Shea T.D."/>
            <person name="Shenoy N."/>
            <person name="Sisk P."/>
            <person name="Stolte C."/>
            <person name="Sykes S.N."/>
            <person name="Walk T."/>
            <person name="White J."/>
            <person name="Yandava C."/>
            <person name="Straight P."/>
            <person name="Clardy J."/>
            <person name="Hung D."/>
            <person name="Kolter R."/>
            <person name="Mekalanos J."/>
            <person name="Walker S."/>
            <person name="Walsh C.T."/>
            <person name="Wieland B.L.C."/>
            <person name="Ilzarbe M."/>
            <person name="Galagan J."/>
            <person name="Nusbaum C."/>
            <person name="Birren B."/>
        </authorList>
    </citation>
    <scope>NUCLEOTIDE SEQUENCE [LARGE SCALE GENOMIC DNA]</scope>
    <source>
        <strain evidence="6">ATCC 14672 / DSM 40746 / JCM 4963 / KCTC 9882 / NRRL B-12104 / FH 1290</strain>
    </source>
</reference>
<dbReference type="SUPFAM" id="SSF54106">
    <property type="entry name" value="LysM domain"/>
    <property type="match status" value="1"/>
</dbReference>
<dbReference type="PANTHER" id="PTHR34700:SF4">
    <property type="entry name" value="PHAGE-LIKE ELEMENT PBSX PROTEIN XKDP"/>
    <property type="match status" value="1"/>
</dbReference>
<dbReference type="InterPro" id="IPR052196">
    <property type="entry name" value="Bact_Kbp"/>
</dbReference>
<keyword evidence="2" id="KW-0378">Hydrolase</keyword>
<dbReference type="SMART" id="SM00257">
    <property type="entry name" value="LysM"/>
    <property type="match status" value="1"/>
</dbReference>
<dbReference type="SUPFAM" id="SSF53955">
    <property type="entry name" value="Lysozyme-like"/>
    <property type="match status" value="1"/>
</dbReference>
<dbReference type="CDD" id="cd13925">
    <property type="entry name" value="RPF"/>
    <property type="match status" value="1"/>
</dbReference>
<accession>D5ZR81</accession>
<dbReference type="eggNOG" id="COG1652">
    <property type="taxonomic scope" value="Bacteria"/>
</dbReference>
<evidence type="ECO:0000313" key="6">
    <source>
        <dbReference type="Proteomes" id="UP000003824"/>
    </source>
</evidence>
<feature type="compositionally biased region" description="Basic and acidic residues" evidence="3">
    <location>
        <begin position="11"/>
        <end position="23"/>
    </location>
</feature>
<dbReference type="InterPro" id="IPR036779">
    <property type="entry name" value="LysM_dom_sf"/>
</dbReference>
<evidence type="ECO:0000256" key="2">
    <source>
        <dbReference type="ARBA" id="ARBA00022801"/>
    </source>
</evidence>
<sequence length="293" mass="29433">MHRAPPGYVRRPHDAAPPHDPKADGAGAAPASHGASSGVPPRGTPGRPEGTSMSACADNTRPTARKTRTTAVLAGAALLAPLGLLAATGDAWAADDGVWDRIAQCESGGDWHINTGNGYYGGLQFSASTWRAHGGTAYAPTADRATRAQQIAIATKVQRAQGWGAWPTCSARAGASGNAPATGPVTAKESPAKTSKSSGAPGSSDSSDSSGSSGSLCGSSKPSGASKPSKTPARSAGHVERNASRGDYTVRAGDTLSGIAARHGTTWQHLYAANKDAVGADPDLIVPGLRLAL</sequence>
<dbReference type="PANTHER" id="PTHR34700">
    <property type="entry name" value="POTASSIUM BINDING PROTEIN KBP"/>
    <property type="match status" value="1"/>
</dbReference>
<comment type="similarity">
    <text evidence="1">Belongs to the transglycosylase family. Rpf subfamily.</text>
</comment>
<dbReference type="InterPro" id="IPR023346">
    <property type="entry name" value="Lysozyme-like_dom_sf"/>
</dbReference>
<evidence type="ECO:0000313" key="5">
    <source>
        <dbReference type="EMBL" id="EFE70388.2"/>
    </source>
</evidence>
<dbReference type="GO" id="GO:0016787">
    <property type="term" value="F:hydrolase activity"/>
    <property type="evidence" value="ECO:0007669"/>
    <property type="project" value="UniProtKB-KW"/>
</dbReference>
<proteinExistence type="inferred from homology"/>
<dbReference type="Proteomes" id="UP000003824">
    <property type="component" value="Unassembled WGS sequence"/>
</dbReference>
<evidence type="ECO:0000256" key="3">
    <source>
        <dbReference type="SAM" id="MobiDB-lite"/>
    </source>
</evidence>
<feature type="domain" description="LysM" evidence="4">
    <location>
        <begin position="246"/>
        <end position="293"/>
    </location>
</feature>
<dbReference type="PROSITE" id="PS51782">
    <property type="entry name" value="LYSM"/>
    <property type="match status" value="1"/>
</dbReference>
<dbReference type="InterPro" id="IPR010618">
    <property type="entry name" value="RPF"/>
</dbReference>
<dbReference type="Gene3D" id="3.10.350.10">
    <property type="entry name" value="LysM domain"/>
    <property type="match status" value="1"/>
</dbReference>
<dbReference type="InterPro" id="IPR018392">
    <property type="entry name" value="LysM"/>
</dbReference>
<protein>
    <submittedName>
        <fullName evidence="5">Peptidoglycan-binding protein</fullName>
    </submittedName>
</protein>
<evidence type="ECO:0000259" key="4">
    <source>
        <dbReference type="PROSITE" id="PS51782"/>
    </source>
</evidence>